<evidence type="ECO:0000256" key="1">
    <source>
        <dbReference type="ARBA" id="ARBA00004651"/>
    </source>
</evidence>
<organism evidence="9 10">
    <name type="scientific">Sandaracinus amylolyticus</name>
    <dbReference type="NCBI Taxonomy" id="927083"/>
    <lineage>
        <taxon>Bacteria</taxon>
        <taxon>Pseudomonadati</taxon>
        <taxon>Myxococcota</taxon>
        <taxon>Polyangia</taxon>
        <taxon>Polyangiales</taxon>
        <taxon>Sandaracinaceae</taxon>
        <taxon>Sandaracinus</taxon>
    </lineage>
</organism>
<protein>
    <submittedName>
        <fullName evidence="9">MotA/TolQ/ExbB proton channel family protein</fullName>
    </submittedName>
</protein>
<comment type="similarity">
    <text evidence="6">Belongs to the exbB/tolQ family.</text>
</comment>
<feature type="transmembrane region" description="Helical" evidence="7">
    <location>
        <begin position="90"/>
        <end position="111"/>
    </location>
</feature>
<keyword evidence="2" id="KW-1003">Cell membrane</keyword>
<dbReference type="AlphaFoldDB" id="A0A0F6SHP0"/>
<evidence type="ECO:0000313" key="10">
    <source>
        <dbReference type="Proteomes" id="UP000034883"/>
    </source>
</evidence>
<dbReference type="RefSeq" id="WP_053237715.1">
    <property type="nucleotide sequence ID" value="NZ_CP011125.1"/>
</dbReference>
<feature type="transmembrane region" description="Helical" evidence="7">
    <location>
        <begin position="41"/>
        <end position="65"/>
    </location>
</feature>
<keyword evidence="4 7" id="KW-1133">Transmembrane helix</keyword>
<comment type="subcellular location">
    <subcellularLocation>
        <location evidence="1">Cell membrane</location>
        <topology evidence="1">Multi-pass membrane protein</topology>
    </subcellularLocation>
    <subcellularLocation>
        <location evidence="6">Membrane</location>
        <topology evidence="6">Multi-pass membrane protein</topology>
    </subcellularLocation>
</comment>
<name>A0A0F6SHP0_9BACT</name>
<keyword evidence="6" id="KW-0813">Transport</keyword>
<dbReference type="KEGG" id="samy:DB32_007928"/>
<keyword evidence="5 7" id="KW-0472">Membrane</keyword>
<evidence type="ECO:0000256" key="7">
    <source>
        <dbReference type="SAM" id="Phobius"/>
    </source>
</evidence>
<accession>A0A0F6SHP0</accession>
<sequence>MIEELVSTVIFGAETLALVALVVWGRWVGKQLGGGWRVASYLPIVAIMLQFAGICGTAAMLVGAFDSVASADAARRATVLARGIADAMNVTAIAVLVAVVLAIASAVLFAIGTAKVRAARGPREG</sequence>
<feature type="domain" description="MotA/TolQ/ExbB proton channel" evidence="8">
    <location>
        <begin position="41"/>
        <end position="108"/>
    </location>
</feature>
<evidence type="ECO:0000256" key="3">
    <source>
        <dbReference type="ARBA" id="ARBA00022692"/>
    </source>
</evidence>
<dbReference type="GO" id="GO:0015031">
    <property type="term" value="P:protein transport"/>
    <property type="evidence" value="ECO:0007669"/>
    <property type="project" value="UniProtKB-KW"/>
</dbReference>
<dbReference type="Pfam" id="PF01618">
    <property type="entry name" value="MotA_ExbB"/>
    <property type="match status" value="1"/>
</dbReference>
<dbReference type="GO" id="GO:0005886">
    <property type="term" value="C:plasma membrane"/>
    <property type="evidence" value="ECO:0007669"/>
    <property type="project" value="UniProtKB-SubCell"/>
</dbReference>
<evidence type="ECO:0000256" key="6">
    <source>
        <dbReference type="RuleBase" id="RU004057"/>
    </source>
</evidence>
<evidence type="ECO:0000256" key="5">
    <source>
        <dbReference type="ARBA" id="ARBA00023136"/>
    </source>
</evidence>
<evidence type="ECO:0000256" key="2">
    <source>
        <dbReference type="ARBA" id="ARBA00022475"/>
    </source>
</evidence>
<evidence type="ECO:0000313" key="9">
    <source>
        <dbReference type="EMBL" id="AKF10779.1"/>
    </source>
</evidence>
<dbReference type="Proteomes" id="UP000034883">
    <property type="component" value="Chromosome"/>
</dbReference>
<evidence type="ECO:0000256" key="4">
    <source>
        <dbReference type="ARBA" id="ARBA00022989"/>
    </source>
</evidence>
<reference evidence="9 10" key="1">
    <citation type="submission" date="2015-03" db="EMBL/GenBank/DDBJ databases">
        <title>Genome assembly of Sandaracinus amylolyticus DSM 53668.</title>
        <authorList>
            <person name="Sharma G."/>
            <person name="Subramanian S."/>
        </authorList>
    </citation>
    <scope>NUCLEOTIDE SEQUENCE [LARGE SCALE GENOMIC DNA]</scope>
    <source>
        <strain evidence="9 10">DSM 53668</strain>
    </source>
</reference>
<evidence type="ECO:0000259" key="8">
    <source>
        <dbReference type="Pfam" id="PF01618"/>
    </source>
</evidence>
<dbReference type="EMBL" id="CP011125">
    <property type="protein sequence ID" value="AKF10779.1"/>
    <property type="molecule type" value="Genomic_DNA"/>
</dbReference>
<feature type="transmembrane region" description="Helical" evidence="7">
    <location>
        <begin position="6"/>
        <end position="29"/>
    </location>
</feature>
<keyword evidence="10" id="KW-1185">Reference proteome</keyword>
<dbReference type="STRING" id="927083.DB32_007928"/>
<gene>
    <name evidence="9" type="ORF">DB32_007928</name>
</gene>
<dbReference type="InterPro" id="IPR002898">
    <property type="entry name" value="MotA_ExbB_proton_chnl"/>
</dbReference>
<keyword evidence="6" id="KW-0653">Protein transport</keyword>
<keyword evidence="3 7" id="KW-0812">Transmembrane</keyword>
<proteinExistence type="inferred from homology"/>